<keyword evidence="7" id="KW-0805">Transcription regulation</keyword>
<dbReference type="FunFam" id="2.30.29.30:FF:000146">
    <property type="entry name" value="FACT complex subunit POB3"/>
    <property type="match status" value="1"/>
</dbReference>
<name>A0A194V646_CYTMA</name>
<dbReference type="CDD" id="cd13231">
    <property type="entry name" value="PH2_SSRP1-like"/>
    <property type="match status" value="1"/>
</dbReference>
<feature type="compositionally biased region" description="Basic and acidic residues" evidence="12">
    <location>
        <begin position="190"/>
        <end position="204"/>
    </location>
</feature>
<evidence type="ECO:0000256" key="2">
    <source>
        <dbReference type="ARBA" id="ARBA00004286"/>
    </source>
</evidence>
<dbReference type="SMART" id="SM01287">
    <property type="entry name" value="Rtt106"/>
    <property type="match status" value="1"/>
</dbReference>
<feature type="compositionally biased region" description="Acidic residues" evidence="12">
    <location>
        <begin position="1508"/>
        <end position="1524"/>
    </location>
</feature>
<feature type="domain" description="Vps72/YL1 C-terminal" evidence="13">
    <location>
        <begin position="770"/>
        <end position="799"/>
    </location>
</feature>
<evidence type="ECO:0000259" key="14">
    <source>
        <dbReference type="SMART" id="SM01287"/>
    </source>
</evidence>
<keyword evidence="6" id="KW-0227">DNA damage</keyword>
<dbReference type="InterPro" id="IPR011993">
    <property type="entry name" value="PH-like_dom_sf"/>
</dbReference>
<protein>
    <submittedName>
        <fullName evidence="15">Uncharacterized protein</fullName>
    </submittedName>
</protein>
<dbReference type="GO" id="GO:0042393">
    <property type="term" value="F:histone binding"/>
    <property type="evidence" value="ECO:0007669"/>
    <property type="project" value="TreeGrafter"/>
</dbReference>
<feature type="compositionally biased region" description="Pro residues" evidence="12">
    <location>
        <begin position="620"/>
        <end position="629"/>
    </location>
</feature>
<dbReference type="Gene3D" id="2.30.29.220">
    <property type="entry name" value="Structure-specific recognition protein (SSRP1)"/>
    <property type="match status" value="1"/>
</dbReference>
<feature type="compositionally biased region" description="Low complexity" evidence="12">
    <location>
        <begin position="436"/>
        <end position="446"/>
    </location>
</feature>
<evidence type="ECO:0000256" key="7">
    <source>
        <dbReference type="ARBA" id="ARBA00023015"/>
    </source>
</evidence>
<feature type="compositionally biased region" description="Pro residues" evidence="12">
    <location>
        <begin position="636"/>
        <end position="648"/>
    </location>
</feature>
<feature type="compositionally biased region" description="Low complexity" evidence="12">
    <location>
        <begin position="609"/>
        <end position="619"/>
    </location>
</feature>
<organism evidence="15 16">
    <name type="scientific">Cytospora mali</name>
    <name type="common">Apple Valsa canker fungus</name>
    <name type="synonym">Valsa mali</name>
    <dbReference type="NCBI Taxonomy" id="578113"/>
    <lineage>
        <taxon>Eukaryota</taxon>
        <taxon>Fungi</taxon>
        <taxon>Dikarya</taxon>
        <taxon>Ascomycota</taxon>
        <taxon>Pezizomycotina</taxon>
        <taxon>Sordariomycetes</taxon>
        <taxon>Sordariomycetidae</taxon>
        <taxon>Diaporthales</taxon>
        <taxon>Cytosporaceae</taxon>
        <taxon>Cytospora</taxon>
    </lineage>
</organism>
<evidence type="ECO:0000256" key="11">
    <source>
        <dbReference type="ARBA" id="ARBA00025370"/>
    </source>
</evidence>
<evidence type="ECO:0000256" key="3">
    <source>
        <dbReference type="ARBA" id="ARBA00010060"/>
    </source>
</evidence>
<sequence length="1534" mass="165986">MATDTDDPMASPVPDVLSDSGSDANSSDSENDSANAPAQPVEWLATGRAKRSTAGNRMKSMLANEGPADEEDDLELLFQEDGDDEGFTDHEQDDGSDAQMESSDDEAENDAEADDLEGEKELERKEREKRAAARKRKAQEAIPAKFRKKVRISQPETPSGSTVAPPKPRPKKKSERASWLPSVTDLPTRSSERKTTKLSKEQLHQQMIEREARRKKQVELMEKKAKKLEAMKKPPMTQEERLREAEIVEKRNAKSLNRWEEAEKQREEERRAKLAALNNRRLEGPVVTFWSGIVDLSETQLKNVGKMVSMEEKPKRKRPSTAVPPPAAANTAAASPKTERPSTAVSTAATTTTASPKTETAPSEAPFPTPTTQRAPSMPPVPETAQELETPKAESLPTQTTSLVPASSASVPEPPAQLSISPQTVPSPIPGPLSPAIPASSASAPAGVPPPRTESHSPVVSGQSRFAPMPAPPPRPGSASSAIPGQSVSGPLSGTPPPRPGLASPAIFGQGISAPISGPAALSIPAPSSNLAPAMPSPPVKIEPQTSTQIPLALRPDLGPRFMPPPNPHFAQPSQPSVLAAPVGMPSMLNGSMPVLGYAATPVPRTAGLAAPNASLSPSPLSPSSPAPTPSVSNPPANPKPTPLPAFPSPYQQPTQPSPIIHTDASFAPIMSTVPPAPTPTITNTKQTKKQQKDEAAAARRASIKATASKKAPPPPPEPPEPEPPLEGKVTRSCILLQNFDNEAIKKPETQTQILFGRKMSKLAKPPHPPLCVITNHPARHRDPKTGLPFYNAYAFKEIQKLVAGHFRWSKLTGTWVGNPAIEAAKGVPERFTRPETEEERKERMERKEREKKEAEEREEQEKKLPEEGEAKIAADESMGDAQPLVTDAPVAPSTATSPPPVVPALGPTPPPAGVPLMMPTPDDPKPMATSPTVHGPVAPTAPVASTVTTTADTTTAPATLTVSTHNELSRTTTMAMESFDNIHLDMSKESGKCRFSEAGMGWKPAGGGETSTLEANTIAGAQWSRAAKGFEVKILQRSSDVLQLDGFQQEDHERLSRIFKNWYGHTLENKDHSVRGWNWGKAEFTKGELTFSVQNRPAFEIPYSEISNTNLAGRNEIAVEFANNDGEKANGHPAPKGSKAAAAMDQMVEMRLYIPGTTTKKEAEGDEAASDAGDEEVQAAQLFYQTLMDKADIGDTAGDTVATFQDVLHLTPRGRFDIDMYLTSFRLRGKTYDYKIQYEAVKKFMVLPKPDEMHFLLCIGLDPPLRQGQTRYPFVVMQFKRDDESTIDLNMSEEMRKGEFEGKLEAHYEEPMHQVVTKIFRGLSNKKVSTPAKDFETHRQQQAIKCSIKASEGFLYLLEKAFMFVPKPATYISYEQTQSVTFSRVSGAVSALSTFDITVQMKGAGSSQFSNINRDDLKALESFFKLKGLRVKNEIDEDDKLLKQALREQALSSDDEVVGGGADRGSADEDEESVDEDFHTESESDVAEEYDSAHESDGSASGSDAESGVDDDDARGGGDDDDDSPPKKKKKTV</sequence>
<dbReference type="InterPro" id="IPR050454">
    <property type="entry name" value="RTT106/SSRP1_HistChap/FACT"/>
</dbReference>
<dbReference type="InterPro" id="IPR013719">
    <property type="entry name" value="RTT106/SPT16-like_middle_dom"/>
</dbReference>
<dbReference type="PANTHER" id="PTHR45849">
    <property type="entry name" value="FACT COMPLEX SUBUNIT SSRP1"/>
    <property type="match status" value="1"/>
</dbReference>
<dbReference type="CDD" id="cd13229">
    <property type="entry name" value="PH_TFIIH"/>
    <property type="match status" value="1"/>
</dbReference>
<feature type="compositionally biased region" description="Pro residues" evidence="12">
    <location>
        <begin position="898"/>
        <end position="911"/>
    </location>
</feature>
<evidence type="ECO:0000256" key="4">
    <source>
        <dbReference type="ARBA" id="ARBA00022454"/>
    </source>
</evidence>
<evidence type="ECO:0000256" key="5">
    <source>
        <dbReference type="ARBA" id="ARBA00022705"/>
    </source>
</evidence>
<keyword evidence="16" id="KW-1185">Reference proteome</keyword>
<feature type="compositionally biased region" description="Basic and acidic residues" evidence="12">
    <location>
        <begin position="828"/>
        <end position="875"/>
    </location>
</feature>
<dbReference type="InterPro" id="IPR024954">
    <property type="entry name" value="SSRP1_DD"/>
</dbReference>
<keyword evidence="8" id="KW-0804">Transcription</keyword>
<comment type="subcellular location">
    <subcellularLocation>
        <location evidence="2">Chromosome</location>
    </subcellularLocation>
    <subcellularLocation>
        <location evidence="1">Nucleus</location>
    </subcellularLocation>
</comment>
<dbReference type="GO" id="GO:0006260">
    <property type="term" value="P:DNA replication"/>
    <property type="evidence" value="ECO:0007669"/>
    <property type="project" value="UniProtKB-KW"/>
</dbReference>
<dbReference type="PANTHER" id="PTHR45849:SF1">
    <property type="entry name" value="FACT COMPLEX SUBUNIT SSRP1"/>
    <property type="match status" value="1"/>
</dbReference>
<reference evidence="16" key="1">
    <citation type="submission" date="2014-12" db="EMBL/GenBank/DDBJ databases">
        <title>Genome Sequence of Valsa Canker Pathogens Uncovers a Specific Adaption of Colonization on Woody Bark.</title>
        <authorList>
            <person name="Yin Z."/>
            <person name="Liu H."/>
            <person name="Gao X."/>
            <person name="Li Z."/>
            <person name="Song N."/>
            <person name="Ke X."/>
            <person name="Dai Q."/>
            <person name="Wu Y."/>
            <person name="Sun Y."/>
            <person name="Xu J.-R."/>
            <person name="Kang Z.K."/>
            <person name="Wang L."/>
            <person name="Huang L."/>
        </authorList>
    </citation>
    <scope>NUCLEOTIDE SEQUENCE [LARGE SCALE GENOMIC DNA]</scope>
    <source>
        <strain evidence="16">SXYL134</strain>
    </source>
</reference>
<dbReference type="InterPro" id="IPR035417">
    <property type="entry name" value="SSRP1/POB3_N"/>
</dbReference>
<dbReference type="GO" id="GO:0006281">
    <property type="term" value="P:DNA repair"/>
    <property type="evidence" value="ECO:0007669"/>
    <property type="project" value="UniProtKB-KW"/>
</dbReference>
<feature type="compositionally biased region" description="Low complexity" evidence="12">
    <location>
        <begin position="328"/>
        <end position="363"/>
    </location>
</feature>
<dbReference type="STRING" id="694573.A0A194V646"/>
<feature type="compositionally biased region" description="Low complexity" evidence="12">
    <location>
        <begin position="649"/>
        <end position="659"/>
    </location>
</feature>
<feature type="compositionally biased region" description="Low complexity" evidence="12">
    <location>
        <begin position="402"/>
        <end position="411"/>
    </location>
</feature>
<dbReference type="InterPro" id="IPR013272">
    <property type="entry name" value="Vps72/YL1_C"/>
</dbReference>
<evidence type="ECO:0000256" key="1">
    <source>
        <dbReference type="ARBA" id="ARBA00004123"/>
    </source>
</evidence>
<evidence type="ECO:0000313" key="15">
    <source>
        <dbReference type="EMBL" id="KUI59301.1"/>
    </source>
</evidence>
<dbReference type="Gene3D" id="2.30.29.150">
    <property type="match status" value="1"/>
</dbReference>
<accession>A0A194V646</accession>
<comment type="function">
    <text evidence="11">Component of the FACT complex, a general chromatin factor that acts to reorganize nucleosomes. The FACT complex is involved in multiple processes that require DNA as a template such as mRNA elongation, DNA replication and DNA repair. During transcription elongation the FACT complex acts as a histone chaperone that both destabilizes and restores nucleosomal structure. It facilitates the passage of RNA polymerase II and transcription by promoting the dissociation of one histone H2A-H2B dimer from the nucleosome, then subsequently promotes the reestablishment of the nucleosome following the passage of RNA polymerase II.</text>
</comment>
<keyword evidence="10" id="KW-0539">Nucleus</keyword>
<dbReference type="CDD" id="cd13230">
    <property type="entry name" value="PH1_SSRP1-like"/>
    <property type="match status" value="1"/>
</dbReference>
<evidence type="ECO:0000256" key="10">
    <source>
        <dbReference type="ARBA" id="ARBA00023242"/>
    </source>
</evidence>
<dbReference type="OrthoDB" id="498543at2759"/>
<dbReference type="InterPro" id="IPR038167">
    <property type="entry name" value="SSRP1_sf"/>
</dbReference>
<feature type="region of interest" description="Disordered" evidence="12">
    <location>
        <begin position="827"/>
        <end position="911"/>
    </location>
</feature>
<dbReference type="InterPro" id="IPR000969">
    <property type="entry name" value="SSRP1/POB3"/>
</dbReference>
<feature type="compositionally biased region" description="Acidic residues" evidence="12">
    <location>
        <begin position="67"/>
        <end position="118"/>
    </location>
</feature>
<feature type="compositionally biased region" description="Low complexity" evidence="12">
    <location>
        <begin position="699"/>
        <end position="711"/>
    </location>
</feature>
<dbReference type="GO" id="GO:0031491">
    <property type="term" value="F:nucleosome binding"/>
    <property type="evidence" value="ECO:0007669"/>
    <property type="project" value="TreeGrafter"/>
</dbReference>
<dbReference type="Proteomes" id="UP000078576">
    <property type="component" value="Unassembled WGS sequence"/>
</dbReference>
<dbReference type="SUPFAM" id="SSF50729">
    <property type="entry name" value="PH domain-like"/>
    <property type="match status" value="1"/>
</dbReference>
<feature type="compositionally biased region" description="Low complexity" evidence="12">
    <location>
        <begin position="18"/>
        <end position="36"/>
    </location>
</feature>
<evidence type="ECO:0000256" key="6">
    <source>
        <dbReference type="ARBA" id="ARBA00022763"/>
    </source>
</evidence>
<dbReference type="InterPro" id="IPR048993">
    <property type="entry name" value="SSRP1-like_PH1"/>
</dbReference>
<dbReference type="SMART" id="SM00993">
    <property type="entry name" value="YL1_C"/>
    <property type="match status" value="1"/>
</dbReference>
<evidence type="ECO:0000256" key="9">
    <source>
        <dbReference type="ARBA" id="ARBA00023204"/>
    </source>
</evidence>
<evidence type="ECO:0000313" key="16">
    <source>
        <dbReference type="Proteomes" id="UP000078576"/>
    </source>
</evidence>
<feature type="region of interest" description="Disordered" evidence="12">
    <location>
        <begin position="1453"/>
        <end position="1534"/>
    </location>
</feature>
<feature type="compositionally biased region" description="Basic and acidic residues" evidence="12">
    <location>
        <begin position="119"/>
        <end position="131"/>
    </location>
</feature>
<evidence type="ECO:0000256" key="8">
    <source>
        <dbReference type="ARBA" id="ARBA00023163"/>
    </source>
</evidence>
<feature type="region of interest" description="Disordered" evidence="12">
    <location>
        <begin position="300"/>
        <end position="510"/>
    </location>
</feature>
<evidence type="ECO:0000256" key="12">
    <source>
        <dbReference type="SAM" id="MobiDB-lite"/>
    </source>
</evidence>
<feature type="domain" description="Histone chaperone RTT106/FACT complex subunit SPT16-like middle" evidence="14">
    <location>
        <begin position="1342"/>
        <end position="1435"/>
    </location>
</feature>
<dbReference type="PRINTS" id="PR00887">
    <property type="entry name" value="SSRCOGNITION"/>
</dbReference>
<keyword evidence="4" id="KW-0158">Chromosome</keyword>
<proteinExistence type="inferred from homology"/>
<gene>
    <name evidence="15" type="ORF">VP1G_06547</name>
</gene>
<dbReference type="Gene3D" id="2.30.29.30">
    <property type="entry name" value="Pleckstrin-homology domain (PH domain)/Phosphotyrosine-binding domain (PTB)"/>
    <property type="match status" value="2"/>
</dbReference>
<feature type="region of interest" description="Disordered" evidence="12">
    <location>
        <begin position="555"/>
        <end position="728"/>
    </location>
</feature>
<dbReference type="FunFam" id="2.30.29.220:FF:000003">
    <property type="entry name" value="FACT complex subunit POB3"/>
    <property type="match status" value="1"/>
</dbReference>
<dbReference type="Pfam" id="PF03531">
    <property type="entry name" value="SSrecog"/>
    <property type="match status" value="1"/>
</dbReference>
<dbReference type="Pfam" id="PF08512">
    <property type="entry name" value="Rttp106-like_middle"/>
    <property type="match status" value="1"/>
</dbReference>
<dbReference type="EMBL" id="KN714728">
    <property type="protein sequence ID" value="KUI59301.1"/>
    <property type="molecule type" value="Genomic_DNA"/>
</dbReference>
<feature type="compositionally biased region" description="Pro residues" evidence="12">
    <location>
        <begin position="425"/>
        <end position="435"/>
    </location>
</feature>
<dbReference type="FunFam" id="2.30.29.150:FF:000001">
    <property type="entry name" value="Fact complex subunit ssrp1"/>
    <property type="match status" value="1"/>
</dbReference>
<dbReference type="Pfam" id="PF21103">
    <property type="entry name" value="PH1_SSRP1-like"/>
    <property type="match status" value="1"/>
</dbReference>
<feature type="compositionally biased region" description="Pro residues" evidence="12">
    <location>
        <begin position="712"/>
        <end position="725"/>
    </location>
</feature>
<evidence type="ECO:0000259" key="13">
    <source>
        <dbReference type="SMART" id="SM00993"/>
    </source>
</evidence>
<dbReference type="InterPro" id="IPR046757">
    <property type="entry name" value="YL1_N"/>
</dbReference>
<dbReference type="GO" id="GO:0035101">
    <property type="term" value="C:FACT complex"/>
    <property type="evidence" value="ECO:0007669"/>
    <property type="project" value="TreeGrafter"/>
</dbReference>
<keyword evidence="9" id="KW-0234">DNA repair</keyword>
<dbReference type="GO" id="GO:0003677">
    <property type="term" value="F:DNA binding"/>
    <property type="evidence" value="ECO:0007669"/>
    <property type="project" value="InterPro"/>
</dbReference>
<dbReference type="Pfam" id="PF08265">
    <property type="entry name" value="YL1_C"/>
    <property type="match status" value="1"/>
</dbReference>
<keyword evidence="5" id="KW-0235">DNA replication</keyword>
<comment type="similarity">
    <text evidence="3">Belongs to the SSRP1 family.</text>
</comment>
<dbReference type="Pfam" id="PF17292">
    <property type="entry name" value="POB3_N"/>
    <property type="match status" value="1"/>
</dbReference>
<dbReference type="Pfam" id="PF05764">
    <property type="entry name" value="YL1"/>
    <property type="match status" value="1"/>
</dbReference>
<feature type="region of interest" description="Disordered" evidence="12">
    <location>
        <begin position="1"/>
        <end position="204"/>
    </location>
</feature>